<dbReference type="EMBL" id="CACRXK020004220">
    <property type="protein sequence ID" value="CAB4001977.1"/>
    <property type="molecule type" value="Genomic_DNA"/>
</dbReference>
<accession>A0A6S7HF48</accession>
<dbReference type="Gene3D" id="3.40.50.1010">
    <property type="entry name" value="5'-nuclease"/>
    <property type="match status" value="1"/>
</dbReference>
<keyword evidence="2" id="KW-1185">Reference proteome</keyword>
<reference evidence="1" key="1">
    <citation type="submission" date="2020-04" db="EMBL/GenBank/DDBJ databases">
        <authorList>
            <person name="Alioto T."/>
            <person name="Alioto T."/>
            <person name="Gomez Garrido J."/>
        </authorList>
    </citation>
    <scope>NUCLEOTIDE SEQUENCE</scope>
    <source>
        <strain evidence="1">A484AB</strain>
    </source>
</reference>
<protein>
    <submittedName>
        <fullName evidence="1">Uncharacterized protein</fullName>
    </submittedName>
</protein>
<dbReference type="OrthoDB" id="5987412at2759"/>
<evidence type="ECO:0000313" key="2">
    <source>
        <dbReference type="Proteomes" id="UP001152795"/>
    </source>
</evidence>
<name>A0A6S7HF48_PARCT</name>
<dbReference type="Proteomes" id="UP001152795">
    <property type="component" value="Unassembled WGS sequence"/>
</dbReference>
<dbReference type="SUPFAM" id="SSF88723">
    <property type="entry name" value="PIN domain-like"/>
    <property type="match status" value="1"/>
</dbReference>
<sequence>MSASQETCPFCEKGFGSEETVVIGKKGADGINNASDKRGDNIIVAPKTRVHKSCRANYINQNYIDSHKKTNQLECTPSVVKRSARVSVGPYDSSTDCLYCGNKVVKFEFGVKNDDYGCVKTDCFADTILSICKTRADEWAFTVQGRVQYYGGDLHAADCLYHRSCDINFRTLRDIPNQHRVGPSENKRCRKLGRPRDTDQEEAFFRMCAFFEDNDEEQLSITDLANKMEEYLHESECGAYGNQYLKCQLMKHYGDSIFVAEGDGLQDIVTFRERTGRILRGYFHLPKKEDEEAQKRDIIETAARLIKSDIKCMVTPVSDEYPKTCELKLEPSLEFVPESLRLMLQLLFVGKDVSRKCASIGQSIVQAVRPRAVIAPLQLGLGVQMHHLFRSRFLIDSLSAMGYCSSYSEVQRFENNAAAAIAPDMLGGDIDILEMALLFAADNVDHNIVTLDGKGTFHGMGMIAAITPGKQVSHTIQRRKKVDLNVLNEAKVDIKDYRFAKHVRRNIKFMPLPLICDIDHKIDILWEMSLRFRQCAPNWQGMMHTLRKECDHPGQSSIAFLPMIDMSSSDKTCIFSTLEYVCNLAAKQNVPPIITFDQPLFWKASEIVNEVPDNSPIRDVVLLLGSFHTFMNLLGAIGTLMDGSGLKQILETIYGENAVVHMMSGKSVQRAFRGHLLVDQCLTHQIVAKIIEDEPGFENVLKELETLYALSETGERNMDYLLTSDCIGTIADRLKSKECELSGHSKTSKLWLNYQQMLGVSRELIEADRTGSWEMHLHAISDCLPIFAAAGHPNYLKSGYLYLQKMNSLETDNPSVYQKFMNGFHVIRRSNQYWAGLSSDLVIEQTLMRSLKSTGGLTRGSGFNEHQRTLWTMSRPVTSAYNYAMQEFSQMVYATSEQHKESTCARMNRDKADREMLIEKLADFSPFTGDATLRNIITGINANDDVNVDDLFAVGNTTVKTMEGQSIFSYSHKRNTRVKTLATARAIKITEDRTIDPALLFQRFLVVSQSGDLNLSEVMEYELSPYPPALFEAKDRLRKPEKAQLMEAIRNYVTPTSDDAVLETIPVTDHYVLDGGSLLHRLKWTEGSTYSSIADAYAKFTLDLYGHATVVFDGYSGGPGIKDNTHQRRGANKTANKVNISDATKFVGKKEDFLSNVENKQAMIDLVAKCLKQKGCHVIQAEGDADVDIVKAAASMSGYKSTMLIGEDTDLLILLLYHATLKDSHELYFRSDKTGDKTKQYVYNINVLKQILGDDLCTDLLFVHAFTGCDTTSRIFGIGKKSVFQKIIKGQSVFRTCSKIFCSPDKDRDTVESAGCKAMVSLFNGNQNESLATLRYNSLCKKVSRSKTFVTPERLPPTASATRFHSLRTHYQVMVWMGISEDMVPNDWGFKVQGDKLIPIMMDKDHAPEVLLKIIHCNCSTGCNTLRCTCKKHGLDCTSACGPCQEGNCDNITLGPILDEDDDEEQ</sequence>
<proteinExistence type="predicted"/>
<dbReference type="PANTHER" id="PTHR46704:SF1">
    <property type="entry name" value="TELOMERE LENGTH REGULATION PROTEIN TEL2 HOMOLOG"/>
    <property type="match status" value="1"/>
</dbReference>
<gene>
    <name evidence="1" type="ORF">PACLA_8A056288</name>
</gene>
<evidence type="ECO:0000313" key="1">
    <source>
        <dbReference type="EMBL" id="CAB4001977.1"/>
    </source>
</evidence>
<comment type="caution">
    <text evidence="1">The sequence shown here is derived from an EMBL/GenBank/DDBJ whole genome shotgun (WGS) entry which is preliminary data.</text>
</comment>
<dbReference type="PANTHER" id="PTHR46704">
    <property type="entry name" value="CXC DOMAIN-CONTAINING PROTEIN-RELATED"/>
    <property type="match status" value="1"/>
</dbReference>
<organism evidence="1 2">
    <name type="scientific">Paramuricea clavata</name>
    <name type="common">Red gorgonian</name>
    <name type="synonym">Violescent sea-whip</name>
    <dbReference type="NCBI Taxonomy" id="317549"/>
    <lineage>
        <taxon>Eukaryota</taxon>
        <taxon>Metazoa</taxon>
        <taxon>Cnidaria</taxon>
        <taxon>Anthozoa</taxon>
        <taxon>Octocorallia</taxon>
        <taxon>Malacalcyonacea</taxon>
        <taxon>Plexauridae</taxon>
        <taxon>Paramuricea</taxon>
    </lineage>
</organism>
<dbReference type="InterPro" id="IPR029060">
    <property type="entry name" value="PIN-like_dom_sf"/>
</dbReference>